<dbReference type="PROSITE" id="PS51740">
    <property type="entry name" value="SPOVT_ABRB"/>
    <property type="match status" value="1"/>
</dbReference>
<dbReference type="Gene3D" id="2.10.260.10">
    <property type="match status" value="1"/>
</dbReference>
<dbReference type="AlphaFoldDB" id="A0A811T5T0"/>
<dbReference type="GO" id="GO:0003677">
    <property type="term" value="F:DNA binding"/>
    <property type="evidence" value="ECO:0007669"/>
    <property type="project" value="InterPro"/>
</dbReference>
<dbReference type="EMBL" id="CAJHIQ010000017">
    <property type="protein sequence ID" value="CAD6492696.1"/>
    <property type="molecule type" value="Genomic_DNA"/>
</dbReference>
<evidence type="ECO:0000313" key="3">
    <source>
        <dbReference type="Proteomes" id="UP000639006"/>
    </source>
</evidence>
<comment type="caution">
    <text evidence="2">The sequence shown here is derived from an EMBL/GenBank/DDBJ whole genome shotgun (WGS) entry which is preliminary data.</text>
</comment>
<name>A0A811T5T0_9EURY</name>
<gene>
    <name evidence="2" type="ORF">DIAAKJNI_00366</name>
</gene>
<dbReference type="SUPFAM" id="SSF89447">
    <property type="entry name" value="AbrB/MazE/MraZ-like"/>
    <property type="match status" value="1"/>
</dbReference>
<sequence length="87" mass="10007">MSSEIEIAEVDEKRKIVLPYEIIEKIGIQPYDKLILGVRDNTIILTKQKRSVFDMQLKEVVAGTVKKALFFERSIDKAGKKDMPVNR</sequence>
<proteinExistence type="predicted"/>
<evidence type="ECO:0000313" key="2">
    <source>
        <dbReference type="EMBL" id="CAD6492696.1"/>
    </source>
</evidence>
<feature type="domain" description="SpoVT-AbrB" evidence="1">
    <location>
        <begin position="5"/>
        <end position="50"/>
    </location>
</feature>
<evidence type="ECO:0000259" key="1">
    <source>
        <dbReference type="PROSITE" id="PS51740"/>
    </source>
</evidence>
<dbReference type="InterPro" id="IPR007159">
    <property type="entry name" value="SpoVT-AbrB_dom"/>
</dbReference>
<dbReference type="Proteomes" id="UP000639006">
    <property type="component" value="Unassembled WGS sequence"/>
</dbReference>
<accession>A0A811T5T0</accession>
<dbReference type="Pfam" id="PF04014">
    <property type="entry name" value="MazE_antitoxin"/>
    <property type="match status" value="1"/>
</dbReference>
<organism evidence="2 3">
    <name type="scientific">Candidatus Argoarchaeum ethanivorans</name>
    <dbReference type="NCBI Taxonomy" id="2608793"/>
    <lineage>
        <taxon>Archaea</taxon>
        <taxon>Methanobacteriati</taxon>
        <taxon>Methanobacteriota</taxon>
        <taxon>Stenosarchaea group</taxon>
        <taxon>Methanomicrobia</taxon>
        <taxon>Methanosarcinales</taxon>
        <taxon>Methanosarcinales incertae sedis</taxon>
        <taxon>GOM Arc I cluster</taxon>
        <taxon>Candidatus Argoarchaeum</taxon>
    </lineage>
</organism>
<reference evidence="2" key="1">
    <citation type="submission" date="2020-10" db="EMBL/GenBank/DDBJ databases">
        <authorList>
            <person name="Hahn C.J."/>
            <person name="Laso-Perez R."/>
            <person name="Vulcano F."/>
            <person name="Vaziourakis K.-M."/>
            <person name="Stokke R."/>
            <person name="Steen I.H."/>
            <person name="Teske A."/>
            <person name="Boetius A."/>
            <person name="Liebeke M."/>
            <person name="Amann R."/>
            <person name="Knittel K."/>
        </authorList>
    </citation>
    <scope>NUCLEOTIDE SEQUENCE</scope>
    <source>
        <strain evidence="2">Gfbio:e3339647-f889-4370-9287-4fb5cb688e4c:AG392M11_GoMArc1</strain>
    </source>
</reference>
<protein>
    <recommendedName>
        <fullName evidence="1">SpoVT-AbrB domain-containing protein</fullName>
    </recommendedName>
</protein>
<dbReference type="InterPro" id="IPR037914">
    <property type="entry name" value="SpoVT-AbrB_sf"/>
</dbReference>